<dbReference type="PANTHER" id="PTHR33883:SF10">
    <property type="entry name" value="WPP DOMAIN-ASSOCIATED PROTEIN"/>
    <property type="match status" value="1"/>
</dbReference>
<sequence>MGSEEALVDSAAMDSVISSCNDGTKQVNDNIMESENLEVDFVEHFDSYMQDISDRLTISRMVSDSVIRGMVNAVEQEAAEKIANKELEVAKLKEMLQVYHVGADENESLQSDVIFDEPKNISTISDTLMQHSRISNNLGSLGFSAKEQLKKLQKEIDCIKGNGSIRPINSGSELLGLGGILQDKASERWIDVDKMIDSLKINLESVFERVENVVRLSKASVCEWQLEKEFQAEIEGMVINNCFWGVKEEFEQKLWNQNAQFYCNENVNWHENIKGISSLCLELDNISKLLSLSETGQLTSHESSEITGDYFHWKASGNHAASAALHREGSGTHEDSTIVPENLDPAQLKHLSKDEIVNFFKSEMTKMKRHHESKVQEMTEEYFILKRDYLRERGSSLVLRKDKECEVLMKKIPEVMVKLDNFLRVNEKLLAFSTELLDKLKGRLEFLHVENRQLRASVTDKKKEIKCLSFHISDAEDKIAQHSLAEANLLKVIANIKASLEDANIEASICEDLHKCLFKELMGQTKYNAAESDMMYDIMQKTYETISRDVSFNAKSSVKYEIDDSDMEFILMQDLSGIIFREARKEAEEKFYELNVKYANETESRVSHEMQMMEREKALRLEVAEKTKLEQEILLLEASLVQKDVQVQGSTDALKKERQQFELVCHELDDLRDQTSLQQILLLETSIQSHVIKGNLSDVWEQIEQYKVEVCELKQKLELATNEVKELYEENRRHVDDVQEKHDALLMFEMKENEHKRQMETIIVLVKGLSEAVADLDCRITGDIRRINLGLENLSSELGPHVQKVYALKRMGSQYKQAFERRCSDLQKAEAEVDLLGDKADSLLNLLEKIYIALDHYSIVLQHYPGIMEILKLVKKELSGESRKPL</sequence>
<organism evidence="1 2">
    <name type="scientific">Tripterygium wilfordii</name>
    <name type="common">Thunder God vine</name>
    <dbReference type="NCBI Taxonomy" id="458696"/>
    <lineage>
        <taxon>Eukaryota</taxon>
        <taxon>Viridiplantae</taxon>
        <taxon>Streptophyta</taxon>
        <taxon>Embryophyta</taxon>
        <taxon>Tracheophyta</taxon>
        <taxon>Spermatophyta</taxon>
        <taxon>Magnoliopsida</taxon>
        <taxon>eudicotyledons</taxon>
        <taxon>Gunneridae</taxon>
        <taxon>Pentapetalae</taxon>
        <taxon>rosids</taxon>
        <taxon>fabids</taxon>
        <taxon>Celastrales</taxon>
        <taxon>Celastraceae</taxon>
        <taxon>Tripterygium</taxon>
    </lineage>
</organism>
<dbReference type="AlphaFoldDB" id="A0A7J7BYR8"/>
<proteinExistence type="predicted"/>
<dbReference type="PANTHER" id="PTHR33883">
    <property type="entry name" value="WPP DOMAIN-ASSOCIATED PROTEIN"/>
    <property type="match status" value="1"/>
</dbReference>
<dbReference type="FunCoup" id="A0A7J7BYR8">
    <property type="interactions" value="820"/>
</dbReference>
<dbReference type="Proteomes" id="UP000593562">
    <property type="component" value="Unassembled WGS sequence"/>
</dbReference>
<keyword evidence="2" id="KW-1185">Reference proteome</keyword>
<comment type="caution">
    <text evidence="1">The sequence shown here is derived from an EMBL/GenBank/DDBJ whole genome shotgun (WGS) entry which is preliminary data.</text>
</comment>
<evidence type="ECO:0000313" key="2">
    <source>
        <dbReference type="Proteomes" id="UP000593562"/>
    </source>
</evidence>
<reference evidence="1 2" key="1">
    <citation type="journal article" date="2020" name="Nat. Commun.">
        <title>Genome of Tripterygium wilfordii and identification of cytochrome P450 involved in triptolide biosynthesis.</title>
        <authorList>
            <person name="Tu L."/>
            <person name="Su P."/>
            <person name="Zhang Z."/>
            <person name="Gao L."/>
            <person name="Wang J."/>
            <person name="Hu T."/>
            <person name="Zhou J."/>
            <person name="Zhang Y."/>
            <person name="Zhao Y."/>
            <person name="Liu Y."/>
            <person name="Song Y."/>
            <person name="Tong Y."/>
            <person name="Lu Y."/>
            <person name="Yang J."/>
            <person name="Xu C."/>
            <person name="Jia M."/>
            <person name="Peters R.J."/>
            <person name="Huang L."/>
            <person name="Gao W."/>
        </authorList>
    </citation>
    <scope>NUCLEOTIDE SEQUENCE [LARGE SCALE GENOMIC DNA]</scope>
    <source>
        <strain evidence="2">cv. XIE 37</strain>
        <tissue evidence="1">Leaf</tissue>
    </source>
</reference>
<gene>
    <name evidence="1" type="ORF">HS088_TW22G00709</name>
</gene>
<dbReference type="InterPro" id="IPR037490">
    <property type="entry name" value="WAP"/>
</dbReference>
<protein>
    <submittedName>
        <fullName evidence="1">WPP domain-associated protein</fullName>
    </submittedName>
</protein>
<name>A0A7J7BYR8_TRIWF</name>
<dbReference type="EMBL" id="JAAARO010000022">
    <property type="protein sequence ID" value="KAF5727023.1"/>
    <property type="molecule type" value="Genomic_DNA"/>
</dbReference>
<accession>A0A7J7BYR8</accession>
<dbReference type="OrthoDB" id="619142at2759"/>
<dbReference type="InParanoid" id="A0A7J7BYR8"/>
<evidence type="ECO:0000313" key="1">
    <source>
        <dbReference type="EMBL" id="KAF5727023.1"/>
    </source>
</evidence>